<comment type="caution">
    <text evidence="2">The sequence shown here is derived from an EMBL/GenBank/DDBJ whole genome shotgun (WGS) entry which is preliminary data.</text>
</comment>
<reference evidence="2 3" key="1">
    <citation type="submission" date="2023-06" db="EMBL/GenBank/DDBJ databases">
        <title>Acute promotion of culturable opportunistic pathogens and persistent increase of antibiotic resistance following antibiotic exposure in mouse gut microbiota.</title>
        <authorList>
            <person name="Li L."/>
            <person name="Wang B."/>
            <person name="Sun Y."/>
            <person name="Wang M."/>
            <person name="Xu H."/>
        </authorList>
    </citation>
    <scope>NUCLEOTIDE SEQUENCE [LARGE SCALE GENOMIC DNA]</scope>
    <source>
        <strain evidence="2 3">CRI2_2</strain>
    </source>
</reference>
<evidence type="ECO:0000256" key="1">
    <source>
        <dbReference type="SAM" id="Phobius"/>
    </source>
</evidence>
<accession>A0ABD4ZWX5</accession>
<keyword evidence="1" id="KW-1133">Transmembrane helix</keyword>
<gene>
    <name evidence="2" type="ORF">QRX88_15610</name>
</gene>
<dbReference type="Proteomes" id="UP001241571">
    <property type="component" value="Unassembled WGS sequence"/>
</dbReference>
<dbReference type="EMBL" id="JASUBT010000013">
    <property type="protein sequence ID" value="MDL4937131.1"/>
    <property type="molecule type" value="Genomic_DNA"/>
</dbReference>
<dbReference type="RefSeq" id="WP_218927525.1">
    <property type="nucleotide sequence ID" value="NZ_CP078507.1"/>
</dbReference>
<name>A0ABD4ZWX5_ENTGA</name>
<feature type="transmembrane region" description="Helical" evidence="1">
    <location>
        <begin position="171"/>
        <end position="191"/>
    </location>
</feature>
<proteinExistence type="predicted"/>
<feature type="transmembrane region" description="Helical" evidence="1">
    <location>
        <begin position="132"/>
        <end position="151"/>
    </location>
</feature>
<dbReference type="AlphaFoldDB" id="A0ABD4ZWX5"/>
<protein>
    <submittedName>
        <fullName evidence="2">Uncharacterized protein</fullName>
    </submittedName>
</protein>
<organism evidence="2 3">
    <name type="scientific">Enterococcus gallinarum</name>
    <dbReference type="NCBI Taxonomy" id="1353"/>
    <lineage>
        <taxon>Bacteria</taxon>
        <taxon>Bacillati</taxon>
        <taxon>Bacillota</taxon>
        <taxon>Bacilli</taxon>
        <taxon>Lactobacillales</taxon>
        <taxon>Enterococcaceae</taxon>
        <taxon>Enterococcus</taxon>
    </lineage>
</organism>
<keyword evidence="1" id="KW-0812">Transmembrane</keyword>
<evidence type="ECO:0000313" key="3">
    <source>
        <dbReference type="Proteomes" id="UP001241571"/>
    </source>
</evidence>
<evidence type="ECO:0000313" key="2">
    <source>
        <dbReference type="EMBL" id="MDL4937131.1"/>
    </source>
</evidence>
<keyword evidence="1" id="KW-0472">Membrane</keyword>
<sequence>MLVNLKPIFKSLFGIKKLSLMFTALLFIQIIGMTATVYASEAPQSKGVPAEVTPIEKTVITPVKQYSEEEIDQIVAELSKNYPELSVEYLREGVYKQLRGDYSINSATNVSDTANPSLSLRAAWQGITVSQMGAFLDTAIALAIGGVVGGLAKAMQKVGKHAAQSAIRSSLAAYGLFGIATVIIDYCLNLASPGGYLARYWDRHDKVPNNGRINF</sequence>